<reference evidence="6" key="1">
    <citation type="journal article" date="2019" name="Int. J. Syst. Evol. Microbiol.">
        <title>The Global Catalogue of Microorganisms (GCM) 10K type strain sequencing project: providing services to taxonomists for standard genome sequencing and annotation.</title>
        <authorList>
            <consortium name="The Broad Institute Genomics Platform"/>
            <consortium name="The Broad Institute Genome Sequencing Center for Infectious Disease"/>
            <person name="Wu L."/>
            <person name="Ma J."/>
        </authorList>
    </citation>
    <scope>NUCLEOTIDE SEQUENCE [LARGE SCALE GENOMIC DNA]</scope>
    <source>
        <strain evidence="6">JCM 17630</strain>
    </source>
</reference>
<dbReference type="Gene3D" id="3.40.720.10">
    <property type="entry name" value="Alkaline Phosphatase, subunit A"/>
    <property type="match status" value="1"/>
</dbReference>
<dbReference type="InterPro" id="IPR017850">
    <property type="entry name" value="Alkaline_phosphatase_core_sf"/>
</dbReference>
<keyword evidence="1" id="KW-0479">Metal-binding</keyword>
<feature type="signal peptide" evidence="3">
    <location>
        <begin position="1"/>
        <end position="19"/>
    </location>
</feature>
<keyword evidence="2" id="KW-0378">Hydrolase</keyword>
<keyword evidence="3" id="KW-0732">Signal</keyword>
<organism evidence="5 6">
    <name type="scientific">Postechiella marina</name>
    <dbReference type="NCBI Taxonomy" id="943941"/>
    <lineage>
        <taxon>Bacteria</taxon>
        <taxon>Pseudomonadati</taxon>
        <taxon>Bacteroidota</taxon>
        <taxon>Flavobacteriia</taxon>
        <taxon>Flavobacteriales</taxon>
        <taxon>Flavobacteriaceae</taxon>
        <taxon>Postechiella</taxon>
    </lineage>
</organism>
<gene>
    <name evidence="5" type="ORF">GCM10022291_34290</name>
</gene>
<dbReference type="EMBL" id="BAABCA010000008">
    <property type="protein sequence ID" value="GAA4239546.1"/>
    <property type="molecule type" value="Genomic_DNA"/>
</dbReference>
<accession>A0ABP8CI22</accession>
<dbReference type="PANTHER" id="PTHR45953:SF1">
    <property type="entry name" value="IDURONATE 2-SULFATASE"/>
    <property type="match status" value="1"/>
</dbReference>
<feature type="chain" id="PRO_5045714229" description="Sulfatase N-terminal domain-containing protein" evidence="3">
    <location>
        <begin position="20"/>
        <end position="613"/>
    </location>
</feature>
<evidence type="ECO:0000259" key="4">
    <source>
        <dbReference type="Pfam" id="PF00884"/>
    </source>
</evidence>
<evidence type="ECO:0000313" key="6">
    <source>
        <dbReference type="Proteomes" id="UP001501496"/>
    </source>
</evidence>
<evidence type="ECO:0000256" key="2">
    <source>
        <dbReference type="ARBA" id="ARBA00022801"/>
    </source>
</evidence>
<evidence type="ECO:0000256" key="1">
    <source>
        <dbReference type="ARBA" id="ARBA00022723"/>
    </source>
</evidence>
<protein>
    <recommendedName>
        <fullName evidence="4">Sulfatase N-terminal domain-containing protein</fullName>
    </recommendedName>
</protein>
<dbReference type="PANTHER" id="PTHR45953">
    <property type="entry name" value="IDURONATE 2-SULFATASE"/>
    <property type="match status" value="1"/>
</dbReference>
<dbReference type="SUPFAM" id="SSF53649">
    <property type="entry name" value="Alkaline phosphatase-like"/>
    <property type="match status" value="1"/>
</dbReference>
<dbReference type="InterPro" id="IPR000917">
    <property type="entry name" value="Sulfatase_N"/>
</dbReference>
<dbReference type="Pfam" id="PF00884">
    <property type="entry name" value="Sulfatase"/>
    <property type="match status" value="1"/>
</dbReference>
<evidence type="ECO:0000256" key="3">
    <source>
        <dbReference type="SAM" id="SignalP"/>
    </source>
</evidence>
<name>A0ABP8CI22_9FLAO</name>
<sequence>MKKVLLLSTIILVSLQLAAQSTKKPNILWIITDDHRADAVEVFNKATSGKKESKLGYVSSPNINKLAKEGTLFVNAFCNSPACAPSRASMMTGQYPHHNGIVGFEIGHNRNSQNKDLLPEALKKVGYGTSIYGKFGYRLMAWNDKKKVPTFDSPGYYDHELNAKKDLALKGFTDFSKGNEYKKGEKPVSYEGYIYPGEDEMRIYPEKQDKASKEAKRNFDNKQQVLRAYTRKNTNMIIGGESTKPAFETFDGYILKEFQNYLKHPNKTFKTYSGRSVNGPKTTEPQFLSLNFHLPHTPVLPPKSFRDAFKTKKYVVPDFNKKMEHKSLPPQLLKLYQAGKIDELTNEEKHQAISDYYAFCAYADALIGKAINDFKAYNKKHNQEYVIILTVGDHGWHLGEQGIETKFGPYETSNRGAMVLAGSNISKYPKNIVSKDFVEYVDIYATALSAANVDISKNAYKHLDGFDMTKIAKGKGVKRDYVLGEMNHVYGPRAYIRGKDFAFSMRIKEKNSKPGKQVPPGTGLEWARNESLEKVEAVLFDLRLDPTEKNNVALQKDYQKLSEWFRKKLTNIVLGDGRVEIDWSKLNAYAISNFALGADDKRLDIPKKIIPKN</sequence>
<dbReference type="RefSeq" id="WP_344789594.1">
    <property type="nucleotide sequence ID" value="NZ_BAABCA010000008.1"/>
</dbReference>
<evidence type="ECO:0000313" key="5">
    <source>
        <dbReference type="EMBL" id="GAA4239546.1"/>
    </source>
</evidence>
<keyword evidence="6" id="KW-1185">Reference proteome</keyword>
<dbReference type="Proteomes" id="UP001501496">
    <property type="component" value="Unassembled WGS sequence"/>
</dbReference>
<proteinExistence type="predicted"/>
<feature type="domain" description="Sulfatase N-terminal" evidence="4">
    <location>
        <begin position="25"/>
        <end position="453"/>
    </location>
</feature>
<dbReference type="CDD" id="cd16153">
    <property type="entry name" value="sulfatase_like"/>
    <property type="match status" value="1"/>
</dbReference>
<comment type="caution">
    <text evidence="5">The sequence shown here is derived from an EMBL/GenBank/DDBJ whole genome shotgun (WGS) entry which is preliminary data.</text>
</comment>